<dbReference type="RefSeq" id="WP_139449878.1">
    <property type="nucleotide sequence ID" value="NZ_VDMB01000018.1"/>
</dbReference>
<proteinExistence type="predicted"/>
<dbReference type="EMBL" id="VDMB01000018">
    <property type="protein sequence ID" value="TYT73874.1"/>
    <property type="molecule type" value="Genomic_DNA"/>
</dbReference>
<name>A0A5S5MDU6_9BACT</name>
<dbReference type="PROSITE" id="PS51257">
    <property type="entry name" value="PROKAR_LIPOPROTEIN"/>
    <property type="match status" value="1"/>
</dbReference>
<dbReference type="Proteomes" id="UP000321899">
    <property type="component" value="Unassembled WGS sequence"/>
</dbReference>
<evidence type="ECO:0000313" key="1">
    <source>
        <dbReference type="EMBL" id="TYT73874.1"/>
    </source>
</evidence>
<comment type="caution">
    <text evidence="1">The sequence shown here is derived from an EMBL/GenBank/DDBJ whole genome shotgun (WGS) entry which is preliminary data.</text>
</comment>
<organism evidence="1 2">
    <name type="scientific">Desulfobotulus mexicanus</name>
    <dbReference type="NCBI Taxonomy" id="2586642"/>
    <lineage>
        <taxon>Bacteria</taxon>
        <taxon>Pseudomonadati</taxon>
        <taxon>Thermodesulfobacteriota</taxon>
        <taxon>Desulfobacteria</taxon>
        <taxon>Desulfobacterales</taxon>
        <taxon>Desulfobacteraceae</taxon>
        <taxon>Desulfobotulus</taxon>
    </lineage>
</organism>
<dbReference type="OrthoDB" id="8774234at2"/>
<keyword evidence="2" id="KW-1185">Reference proteome</keyword>
<gene>
    <name evidence="1" type="ORF">FIM25_12610</name>
</gene>
<sequence>MKSKIILLHTAICLLITLACMTILPADIHAVQKQKINTLHRFAWSETSGWINFRTESGTATIYKNHLEGYIWGENVGWIRLGTHTGGGSHSYLNDSAATYGVNRSDNRLSGYAWGENIGWINFGPLQGGVSIDPATGNFTGLAWSESIGWISLAGTAQDGTAYRVKTGQTEYTVSTSAGKGGKAAPSEQTVSHGESALFSILADTGYTIDTVNGCGGTLSGATYTTAGITAPCTVNAFFMPLPDILTVESGTTFLNNSEQDGIIIEEGGTVLNNGILSSMNNQGTVNGGSVSGTSFNSGLLAQSEIMEGSILHNAGGTVFGGINRGSLFGGKISGNYENRGHLSGTDADGQTGPDNIMTITQGAEVHGGDMAGELILMGLLRDLRFSAETIIFFPHWSEGGPGRLAGQIIFKDSEGLVTEIRIPDHAVFPDPESITESGLRLNLQNLSDYAQEKEWNISERKIMQAEAEESIPPLPLEYHIILKIG</sequence>
<evidence type="ECO:0000313" key="2">
    <source>
        <dbReference type="Proteomes" id="UP000321899"/>
    </source>
</evidence>
<reference evidence="1 2" key="1">
    <citation type="submission" date="2019-06" db="EMBL/GenBank/DDBJ databases">
        <title>Desulfobotulus mexicanus sp. nov., a novel sulfate-reducing bacterium isolated from the sediment of an alkaline crater lake in Mexico.</title>
        <authorList>
            <person name="Hirschler-Rea A."/>
        </authorList>
    </citation>
    <scope>NUCLEOTIDE SEQUENCE [LARGE SCALE GENOMIC DNA]</scope>
    <source>
        <strain evidence="1 2">PAR22N</strain>
    </source>
</reference>
<protein>
    <submittedName>
        <fullName evidence="1">Uncharacterized protein</fullName>
    </submittedName>
</protein>
<accession>A0A5S5MDU6</accession>
<dbReference type="AlphaFoldDB" id="A0A5S5MDU6"/>